<comment type="caution">
    <text evidence="2">The sequence shown here is derived from an EMBL/GenBank/DDBJ whole genome shotgun (WGS) entry which is preliminary data.</text>
</comment>
<feature type="signal peptide" evidence="1">
    <location>
        <begin position="1"/>
        <end position="16"/>
    </location>
</feature>
<dbReference type="EMBL" id="WIUZ02000003">
    <property type="protein sequence ID" value="KAF9789610.1"/>
    <property type="molecule type" value="Genomic_DNA"/>
</dbReference>
<sequence length="53" mass="6051">FPFLFCFVMDVLPAQASLVLCKHLFSSGKETCTTCRDWIQLKLMEALQVLKLS</sequence>
<feature type="chain" id="PRO_5040346686" evidence="1">
    <location>
        <begin position="17"/>
        <end position="53"/>
    </location>
</feature>
<feature type="non-terminal residue" evidence="2">
    <location>
        <position position="1"/>
    </location>
</feature>
<feature type="non-terminal residue" evidence="2">
    <location>
        <position position="53"/>
    </location>
</feature>
<dbReference type="OrthoDB" id="3262464at2759"/>
<keyword evidence="3" id="KW-1185">Reference proteome</keyword>
<name>A0A9P6HMN4_9AGAM</name>
<accession>A0A9P6HMN4</accession>
<keyword evidence="1" id="KW-0732">Signal</keyword>
<evidence type="ECO:0000313" key="2">
    <source>
        <dbReference type="EMBL" id="KAF9789610.1"/>
    </source>
</evidence>
<protein>
    <submittedName>
        <fullName evidence="2">Uncharacterized protein</fullName>
    </submittedName>
</protein>
<proteinExistence type="predicted"/>
<reference evidence="2" key="2">
    <citation type="submission" date="2020-11" db="EMBL/GenBank/DDBJ databases">
        <authorList>
            <consortium name="DOE Joint Genome Institute"/>
            <person name="Kuo A."/>
            <person name="Miyauchi S."/>
            <person name="Kiss E."/>
            <person name="Drula E."/>
            <person name="Kohler A."/>
            <person name="Sanchez-Garcia M."/>
            <person name="Andreopoulos B."/>
            <person name="Barry K.W."/>
            <person name="Bonito G."/>
            <person name="Buee M."/>
            <person name="Carver A."/>
            <person name="Chen C."/>
            <person name="Cichocki N."/>
            <person name="Clum A."/>
            <person name="Culley D."/>
            <person name="Crous P.W."/>
            <person name="Fauchery L."/>
            <person name="Girlanda M."/>
            <person name="Hayes R."/>
            <person name="Keri Z."/>
            <person name="Labutti K."/>
            <person name="Lipzen A."/>
            <person name="Lombard V."/>
            <person name="Magnuson J."/>
            <person name="Maillard F."/>
            <person name="Morin E."/>
            <person name="Murat C."/>
            <person name="Nolan M."/>
            <person name="Ohm R."/>
            <person name="Pangilinan J."/>
            <person name="Pereira M."/>
            <person name="Perotto S."/>
            <person name="Peter M."/>
            <person name="Riley R."/>
            <person name="Sitrit Y."/>
            <person name="Stielow B."/>
            <person name="Szollosi G."/>
            <person name="Zifcakova L."/>
            <person name="Stursova M."/>
            <person name="Spatafora J.W."/>
            <person name="Tedersoo L."/>
            <person name="Vaario L.-M."/>
            <person name="Yamada A."/>
            <person name="Yan M."/>
            <person name="Wang P."/>
            <person name="Xu J."/>
            <person name="Bruns T."/>
            <person name="Baldrian P."/>
            <person name="Vilgalys R."/>
            <person name="Henrissat B."/>
            <person name="Grigoriev I.V."/>
            <person name="Hibbett D."/>
            <person name="Nagy L.G."/>
            <person name="Martin F.M."/>
        </authorList>
    </citation>
    <scope>NUCLEOTIDE SEQUENCE</scope>
    <source>
        <strain evidence="2">UH-Tt-Lm1</strain>
    </source>
</reference>
<organism evidence="2 3">
    <name type="scientific">Thelephora terrestris</name>
    <dbReference type="NCBI Taxonomy" id="56493"/>
    <lineage>
        <taxon>Eukaryota</taxon>
        <taxon>Fungi</taxon>
        <taxon>Dikarya</taxon>
        <taxon>Basidiomycota</taxon>
        <taxon>Agaricomycotina</taxon>
        <taxon>Agaricomycetes</taxon>
        <taxon>Thelephorales</taxon>
        <taxon>Thelephoraceae</taxon>
        <taxon>Thelephora</taxon>
    </lineage>
</organism>
<gene>
    <name evidence="2" type="ORF">BJ322DRAFT_983701</name>
</gene>
<dbReference type="AlphaFoldDB" id="A0A9P6HMN4"/>
<evidence type="ECO:0000256" key="1">
    <source>
        <dbReference type="SAM" id="SignalP"/>
    </source>
</evidence>
<dbReference type="Proteomes" id="UP000736335">
    <property type="component" value="Unassembled WGS sequence"/>
</dbReference>
<evidence type="ECO:0000313" key="3">
    <source>
        <dbReference type="Proteomes" id="UP000736335"/>
    </source>
</evidence>
<reference evidence="2" key="1">
    <citation type="journal article" date="2020" name="Nat. Commun.">
        <title>Large-scale genome sequencing of mycorrhizal fungi provides insights into the early evolution of symbiotic traits.</title>
        <authorList>
            <person name="Miyauchi S."/>
            <person name="Kiss E."/>
            <person name="Kuo A."/>
            <person name="Drula E."/>
            <person name="Kohler A."/>
            <person name="Sanchez-Garcia M."/>
            <person name="Morin E."/>
            <person name="Andreopoulos B."/>
            <person name="Barry K.W."/>
            <person name="Bonito G."/>
            <person name="Buee M."/>
            <person name="Carver A."/>
            <person name="Chen C."/>
            <person name="Cichocki N."/>
            <person name="Clum A."/>
            <person name="Culley D."/>
            <person name="Crous P.W."/>
            <person name="Fauchery L."/>
            <person name="Girlanda M."/>
            <person name="Hayes R.D."/>
            <person name="Keri Z."/>
            <person name="LaButti K."/>
            <person name="Lipzen A."/>
            <person name="Lombard V."/>
            <person name="Magnuson J."/>
            <person name="Maillard F."/>
            <person name="Murat C."/>
            <person name="Nolan M."/>
            <person name="Ohm R.A."/>
            <person name="Pangilinan J."/>
            <person name="Pereira M.F."/>
            <person name="Perotto S."/>
            <person name="Peter M."/>
            <person name="Pfister S."/>
            <person name="Riley R."/>
            <person name="Sitrit Y."/>
            <person name="Stielow J.B."/>
            <person name="Szollosi G."/>
            <person name="Zifcakova L."/>
            <person name="Stursova M."/>
            <person name="Spatafora J.W."/>
            <person name="Tedersoo L."/>
            <person name="Vaario L.M."/>
            <person name="Yamada A."/>
            <person name="Yan M."/>
            <person name="Wang P."/>
            <person name="Xu J."/>
            <person name="Bruns T."/>
            <person name="Baldrian P."/>
            <person name="Vilgalys R."/>
            <person name="Dunand C."/>
            <person name="Henrissat B."/>
            <person name="Grigoriev I.V."/>
            <person name="Hibbett D."/>
            <person name="Nagy L.G."/>
            <person name="Martin F.M."/>
        </authorList>
    </citation>
    <scope>NUCLEOTIDE SEQUENCE</scope>
    <source>
        <strain evidence="2">UH-Tt-Lm1</strain>
    </source>
</reference>